<dbReference type="EMBL" id="ML994625">
    <property type="protein sequence ID" value="KAF2187981.1"/>
    <property type="molecule type" value="Genomic_DNA"/>
</dbReference>
<dbReference type="Proteomes" id="UP000800200">
    <property type="component" value="Unassembled WGS sequence"/>
</dbReference>
<protein>
    <submittedName>
        <fullName evidence="1">Uncharacterized protein</fullName>
    </submittedName>
</protein>
<organism evidence="1 2">
    <name type="scientific">Zopfia rhizophila CBS 207.26</name>
    <dbReference type="NCBI Taxonomy" id="1314779"/>
    <lineage>
        <taxon>Eukaryota</taxon>
        <taxon>Fungi</taxon>
        <taxon>Dikarya</taxon>
        <taxon>Ascomycota</taxon>
        <taxon>Pezizomycotina</taxon>
        <taxon>Dothideomycetes</taxon>
        <taxon>Dothideomycetes incertae sedis</taxon>
        <taxon>Zopfiaceae</taxon>
        <taxon>Zopfia</taxon>
    </lineage>
</organism>
<name>A0A6A6E7S9_9PEZI</name>
<sequence length="394" mass="44831">MTASPRIMASLDTLRENQGAAERIRRSDREIDKYWGSVVVEEPVADDLKVLVRADLKRAWYIQRDMEFRERMTIRWASTDYFRILLEDTIGKVEPRKFKYLYNKPTAFYWLQSAQRADASGQRTLTPKIIFAAIYEEWHRCYNAKPNIGYEHFFANPVRITSTGPSTIQGVINAHRYLCAQASSLENRGGGPVDNLIEQLPSSSQHYSLFPLYHAIIVIIDRLDRHNEDCKPESDGFISLRRLAQGQTVLIARTGTEEGLSAPISLEGLKSQSLPLERSDIITQEVDVVRVSLAAAVQFIVSLEVREDLAIPKTKDKLPLDTSLCPFPPPKGFEENNQVCHSPEAWADALMVAAEKYGYDNIPDTWASVRRVQAGLIREGFCELKLLPLAYRWK</sequence>
<keyword evidence="2" id="KW-1185">Reference proteome</keyword>
<proteinExistence type="predicted"/>
<dbReference type="OrthoDB" id="5235440at2759"/>
<evidence type="ECO:0000313" key="1">
    <source>
        <dbReference type="EMBL" id="KAF2187981.1"/>
    </source>
</evidence>
<evidence type="ECO:0000313" key="2">
    <source>
        <dbReference type="Proteomes" id="UP000800200"/>
    </source>
</evidence>
<accession>A0A6A6E7S9</accession>
<reference evidence="1" key="1">
    <citation type="journal article" date="2020" name="Stud. Mycol.">
        <title>101 Dothideomycetes genomes: a test case for predicting lifestyles and emergence of pathogens.</title>
        <authorList>
            <person name="Haridas S."/>
            <person name="Albert R."/>
            <person name="Binder M."/>
            <person name="Bloem J."/>
            <person name="Labutti K."/>
            <person name="Salamov A."/>
            <person name="Andreopoulos B."/>
            <person name="Baker S."/>
            <person name="Barry K."/>
            <person name="Bills G."/>
            <person name="Bluhm B."/>
            <person name="Cannon C."/>
            <person name="Castanera R."/>
            <person name="Culley D."/>
            <person name="Daum C."/>
            <person name="Ezra D."/>
            <person name="Gonzalez J."/>
            <person name="Henrissat B."/>
            <person name="Kuo A."/>
            <person name="Liang C."/>
            <person name="Lipzen A."/>
            <person name="Lutzoni F."/>
            <person name="Magnuson J."/>
            <person name="Mondo S."/>
            <person name="Nolan M."/>
            <person name="Ohm R."/>
            <person name="Pangilinan J."/>
            <person name="Park H.-J."/>
            <person name="Ramirez L."/>
            <person name="Alfaro M."/>
            <person name="Sun H."/>
            <person name="Tritt A."/>
            <person name="Yoshinaga Y."/>
            <person name="Zwiers L.-H."/>
            <person name="Turgeon B."/>
            <person name="Goodwin S."/>
            <person name="Spatafora J."/>
            <person name="Crous P."/>
            <person name="Grigoriev I."/>
        </authorList>
    </citation>
    <scope>NUCLEOTIDE SEQUENCE</scope>
    <source>
        <strain evidence="1">CBS 207.26</strain>
    </source>
</reference>
<gene>
    <name evidence="1" type="ORF">K469DRAFT_704263</name>
</gene>
<dbReference type="AlphaFoldDB" id="A0A6A6E7S9"/>